<evidence type="ECO:0000259" key="3">
    <source>
        <dbReference type="Pfam" id="PF03028"/>
    </source>
</evidence>
<evidence type="ECO:0000313" key="11">
    <source>
        <dbReference type="Proteomes" id="UP000507536"/>
    </source>
</evidence>
<dbReference type="InterPro" id="IPR043160">
    <property type="entry name" value="Dynein_C_barrel"/>
</dbReference>
<feature type="region of interest" description="Disordered" evidence="2">
    <location>
        <begin position="2567"/>
        <end position="2594"/>
    </location>
</feature>
<feature type="domain" description="Dynein heavy chain AAA 5 extension" evidence="7">
    <location>
        <begin position="2237"/>
        <end position="2331"/>
    </location>
</feature>
<dbReference type="PANTHER" id="PTHR10676">
    <property type="entry name" value="DYNEIN HEAVY CHAIN FAMILY PROTEIN"/>
    <property type="match status" value="1"/>
</dbReference>
<gene>
    <name evidence="10" type="ORF">PCHDS_000108600</name>
</gene>
<dbReference type="Pfam" id="PF12774">
    <property type="entry name" value="AAA_6"/>
    <property type="match status" value="2"/>
</dbReference>
<dbReference type="Gene3D" id="1.10.8.720">
    <property type="entry name" value="Region D6 of dynein motor"/>
    <property type="match status" value="1"/>
</dbReference>
<feature type="domain" description="Dynein heavy chain linker" evidence="4">
    <location>
        <begin position="858"/>
        <end position="1258"/>
    </location>
</feature>
<dbReference type="InterPro" id="IPR035699">
    <property type="entry name" value="AAA_6"/>
</dbReference>
<dbReference type="GO" id="GO:0030286">
    <property type="term" value="C:dynein complex"/>
    <property type="evidence" value="ECO:0007669"/>
    <property type="project" value="InterPro"/>
</dbReference>
<dbReference type="InterPro" id="IPR026983">
    <property type="entry name" value="DHC"/>
</dbReference>
<evidence type="ECO:0000259" key="9">
    <source>
        <dbReference type="Pfam" id="PF18199"/>
    </source>
</evidence>
<dbReference type="Gene3D" id="1.20.140.100">
    <property type="entry name" value="Dynein heavy chain, N-terminal domain 2"/>
    <property type="match status" value="1"/>
</dbReference>
<reference evidence="10 11" key="1">
    <citation type="submission" date="2016-08" db="EMBL/GenBank/DDBJ databases">
        <authorList>
            <consortium name="Pathogen Informatics"/>
        </authorList>
    </citation>
    <scope>NUCLEOTIDE SEQUENCE [LARGE SCALE GENOMIC DNA]</scope>
    <source>
        <strain evidence="10 11">DS</strain>
    </source>
</reference>
<proteinExistence type="predicted"/>
<feature type="domain" description="Dynein heavy chain hydrolytic ATP-binding dynein motor region" evidence="5">
    <location>
        <begin position="1673"/>
        <end position="1842"/>
    </location>
</feature>
<sequence length="5264" mass="623707">MSTNNNYIKKNVFLSTIFCHSDNLKNLIRENIKEAPRKGHQENNYLSADNFSYNEDDQKDIFKDEEIYSREFSSKEKRCKLFVTYKNKKENEPRFITIEKIKNKYKSINIHDVLNEKKKLLDSEEINLKWEDIINYNDSSFDIFTIEEIIKELKEESYINELERNQEAEKHKIKDIISEGAKGKEKYIVPFKAKGVVSRNSLIFESTFDDIYIYNYNYDTKLFKVKKKSSSEFFEIDRIQFFFTSENPILYAEKLFNAIKNKSNSLKRRRHYLKIDNTFLNLNCIMNEAEDIIKNDINIKNSIGVDIVAKELNSFCSVWLGRSISNNKFNNHYRKIERNQKEIKYYNYDFENKKNIIKQCVLFENEKVIKTFLGISNKCSLIKISIFHTAIQNSFELNEFFQLQNTSVLKSFETVNSIWMNDIKFTIEENLKNCTKGNYSLKDISIETFKYTKIRIFFNILRLMIEKKINEMLISNIESFVDNFVQNIISCRKNKNYTPIFVINITKKFDYSRFILDNNPIYFYEKIEDLIISMLIKYQQIEKIEKLVIPQIFKNDKFIFYKSMKENDVFINEKLNELKKIFEESKIMVNNYLSKINKHSDILNFNVNEAIKNIDINTSVEHIQNIIYKNLEKIQKINDTIEDNINLGVFLVKSKDIKLFIINEINNYIKALTSIIVQRYKEKYTSNLMFYNSIIVRLKKKTNNIQEVYEKEEYIKGMKKSRDFVSNDIKEINVLFNYLNKLNYKFSNEDYLSYWKIINRPSKIEKIVKEVNENIVKQKNVLLEELINEESKFQSNIVDMKENIQSIKSFNDENNYLNINKFILTVQNQLTVLIKESKEINLREKLFNIEISDFTILLKIQNELNLYQTFWLICKSIKTMDERFDKKINSLNYKKIEEDFNFILKNMNTINKHANEYYKNKNSLIKKMNEKLTFFNSYVSLLISLRKPSIKERHIKQIAQIIDENNTVDFNNITFNELLKLNINSKITSIINICEKANKENAIEKFLVKIKNNFNKIEFQMKQEENNKISIISNINEILTKIEENLVLNQNLLIINIYEIYHIDIINNQNMMINANTIINILKKSQNLFLYLSRIFVLTDISKQLINESKKYKLIYNNFQNIYKIIEEDKKLETFCFRKDTKEKLTELYSNLNFLLKSINEYLDLKREIFNRFYFLSTDDLINLISSNINDQINTYLFKIFSSVYKLVVVNGSIVGFQSQRGEELLLCNEIPIEKKEITEILVEVEKEMFFSVKKQIYDNILEYKNLINIKEEDFLKSNDATNYRKCLSNESTASSISSFSSHNSLIYDNSCDVRQNMECNQNNGTNRNTVNNVRMMDTLQNEIGLEDTDLDIESYENFNKKIKFSLNKNSQFVLITKNLFWSNLVELFLKYNNLNKYKNILNEELYEYINIINKVDKKKSVLLHTLIISLVHNRDIVEKLIKKRVNDVNNFNWLIQLKYFYYNKNLYIKYLNESHIYGYEYIHNDNKIILTNLINKYFISILHSYSSKLGVCSVGLAGTGKTETTKYFSKFIGKFNFVYNCSSNINFDFLKNLFFGIATNGIFFCFDEFNRISIEALSVLAQQLSNLFNAKSKKFLMSNIEGPKNKKKKEQMNMLSVKSDKNLENNNNEVSFSKDSSLYAKEENENNIVDKTTWGSINNINKLKKKDEHNLITSKKNILFFEGKYIKVNEEFNIFIIINPFYKGRSVLPNNIKALFRFFNFIKPDFFTIVEVMLYSKGYQYSKILSKKIILLFELCEHNLSRQKHYKYDLRTVKKITYVMGKIIRDKDNNNTNKNIFYEYKYLFIAIVECIMPSIVKNDIYLFLNILKNIFYELYTYNQSLNHSEKTENMIDLRYIISNSRNNDNSILMYLKDFYCNMNDEKELFNSDIKGVRGLQEIGEIEVLAKEGSEDICADKVENNGSTEIYNSNEKNDSTNKFNHDNTLNTKKEGLPNGQCDTIVYKDENSNNNNENNKDKEKNQYAIKNIGTNKLLNCNIRESIKGINSKHNKSFLCKKEMVEDYLKKTLKKKMLELNYVGTDRYVGKLIQLYNMIKFHTGVLFLSYPLSKTTSYKILNKTINTINDREIIKRKMNDYIINANVIKEKYLLGFYEEVSNKWVHGILTKKILEINSTYNNDDYLNIIYFDCYLHSLWIENLNSVLDESKILCLSKCDIIPIHNHTRFIMETSDLKDVTMATISRCGLIILNNCDLSIASYICSYINTLPNNFDPIHKHILLNLFMCLFHKSLLFICINNLFVYAFNEYYYCISFIKCIDSLFSYCSFEINDSDKKESFQKYITSIFIYALIWSVGSNTYKRGRKIFNNFLCKNILKYNLKLSFEKLDGRIINIRDMHKTNMKKGKNTNSLSSLGSLSFSYNDKLLDDINIKPYESLNKESTKDVTLVTGDNSYNGTIDEKTEINQDTPKGMNLTMNISNTESNNTTNNNIIHGTKEESENISNDMRTNIIDDRINDTLDGELDKKNYTKGTDSINDINVIDKDYDTDSDIDIDIDIYNENNKNIDSYYENINSIYDYYLKAYKKCKNLYKNYDINVDNEINNTVLQKSYVNYSSDSNSSNDGRYLKRKKSRNSKKLENKYDPETVDDIIYNANYYNDIYNLTQTHEISNDEEGIETTEETIPVETTYPNNNTPTSVKVSKNEQIEMQQNIFLEDRCMLPSRKNQENDINNGNKKIYDKKSYHTRKELKLDINLFDFYFNYQKNVLSHLNNKENKFTCIDEYMNNNDMMVKQKKQISMLYNIDVFIKNKKNIIIAGCSNIGKSLTVDCYLNRIIGNDKFFTVDFYFSNSTTSKHVRNYIESKLIKIRNNFYGTPNNKICTFYIDDINIETEVGSFKRSHYLSSHEFLRMLFNYNFFIDEHLGLKYVDDLTCLATMNNSHSNNKTSRLYNNFNIIYYNNYNYKEIHNIFFTYLNYLFNVYDINIKSLVKNIVDMQTDIYKSLKEMKYKNNFDCYSGRNEEVFLNFFDINNIKKVFKYIFYLSKNINTRKEQILLYFINENKSLYVESFKSKSNKKQCAEIIKNKFKEYFPNEFDKIYSHYNNITFCNFLNLYQNIYEQVYDINDLYSCINSYISEYNNKEKINLILFDNILIYICKITKTFMIENSHVLSIGINDAIKKSVNKICAFIINKTLVISELNKNSKKKVFKEEIKRCLFDCGIYEKQYVYYVNDENDNFDFILENLNNIYNYNDSYLLYNEENLKKIYNECKSKCEEEHLVRNITNIYNIYKKTIRKKFHVSLNISLSTVDHILKYPYILKNSHIIYFEEDNKQGLHIIAKNFFKNILECDTKKIPNEHSSVDPTIATTKEQRGDEYVITEKTIDEKSENQYIINHNTIVDSTLEVGEVNKVKPVEEENKLQEECGTNILNDTNTSDKDKNGNIKLCNIIGDDNKGIENDKKFDEGENPYTILNVNNIEMKEKSALLQESGMEIISNEGESKWIDNIVENKIFLRIHKEIVLLSKKYKKEKQIHVCINYNKYIHLLQYFDYFYNLKKIEFEKNIDLYSKALNKLRKCEQDIKIMKNYLLNMQPVLNNTNIELKKKANEIERDKKDAYIKQAEIKKKENEMKTKIRSITHLKNEVNAEISKSFILLSDSLDNLNKLKVEHLRELKAFINPPAIVVMVIQCILTFLKEDEKYLQGKLIRPKTLNYWVLAQKTIFRDSKAFLENLKKYDKNAIEEEMIIKIEPLIKNKNFNPKFVRKASKACETMCQWILAIYNYFVINKELKPKKEEVIMLENEINKELEYLEICRNDLNIVNENLKRIETEKEEITVKQNELVEKIENIKEKIKRSKIILTCLLEQEIKWINKKGHFKKKRELLIGDSIIIASLMNYISYFSYEYRIIIKLKILKILTQFDIKYTKNISIYNFLESKINLERWVAYGLTKSKFYFENIVIMNNSIKYNLLIDPHFIVTNFLKNLYNKKKDVEILRNNSSNFIDRIERCMRLGIIVLFTHYDDSASILFSSLFNYKINKSLINLQNVRNKKNDKKKEDNYLNCENQVNSLSTSLNNSVVIENKDDEKCSTDSKGPIKKDNEQSNNMKNNCVNFNNKIITINNSFNIYFIVYGNPHFDDNTQNLLNVVNFNINLKILEEYFLETLIEKLSKSSNEKRTMLIHHIHDLNNQIINKENEILYILNYKEDILSDDDIVKTFENANNLFHENKKKIKEFKINKKEIMKIRKNYISMSEHISIIYHSMNKLIAFNPFYNSSILSFVNLLNISIDKSEENKLLDKRKKDILNIFTKKIHYEISRTLSEKHQYIFFFYLVCMINIYKREIEYDDYYFLIYDDYPKSSNVKNEVVKMVQNKQNHKQRRESIITEASTKNILTNDRQFGAVENFGDSYNRFLNLDINIDIKTKDDGRFNLENEKSTSSDEDMQLTSDDEGNNMNQDNISLHTLEEISDKESICSEKGYKFMGIPRQTSNGQYTDTPTQYMIQQQNNKESDDFMNSLEDNVIIETFEESKNDEVIQADNDSKYVFEFETKNLSWLNMKEYTSVKKLIKKEKYYIFFKKVLNEYEYIFRNIKTDHTILQHKDIKNLLGDFEKLIIYKIFHFDILKLNMNNYVDQHLNISSQNYAKDLYKCYEHSSKNKLILILSEHRLNTANDIMTLSEKITGKNNLIIYNKHDKNYLLKILNDAIKNGLWVLIENAHLNIHLILEIEKYIEICNIQYSNPEFRIWISTSSVTSFPHYLLKLCVKITFENAYNLKSSLINVYSSIDEDEIEDDGENQPGELEEGEEDLDCSGYNDYVDDDAKLENIDEMSELFNMNSKDQNDDCDNFPFEKKSKKKKRNENEKILINKLNFILCFFHSLIQERNKFKNKGFNNVYEFTDIELKLSKKNICKFFNNKNIDINLLRYLIGNIIYGGIIIDRNDQKCFNIILKKYINDKVIYSNSEYKFNNSYYCPHSSNKNIFLRYIKSLPFITDFSIFNLHPSLNVLYLKNYNLKILKNLERLECDVLKDKKGVHILYIIDILKSILPPFIDSNMLKDIFLNNLNCSIVTFLKIEADKYNNLLRIIYNDLTNIINFIKGKGNFEKIYNTYNSIMNLSIPKKWITNSFYSKLQIFDFAKLIKLKFSYIVKYISNLSNKVFNLASFISPKSLILAIREKFSKEMKVDANNVKLKYEISSYFNEEDIKEDSYFVGGIFIEGAVFDVANLIIKESTNKELYCPIPYIKIDFITKNIPTTNDKSNKFNFQFFKCPIYKHIHKTDNSLNDNEPIFYLKINSKEKKEKWIERNVSGVLILKQEHT</sequence>
<dbReference type="InterPro" id="IPR042219">
    <property type="entry name" value="AAA_lid_11_sf"/>
</dbReference>
<dbReference type="InterPro" id="IPR042222">
    <property type="entry name" value="Dynein_2_N"/>
</dbReference>
<dbReference type="GO" id="GO:0051959">
    <property type="term" value="F:dynein light intermediate chain binding"/>
    <property type="evidence" value="ECO:0007669"/>
    <property type="project" value="InterPro"/>
</dbReference>
<feature type="region of interest" description="Disordered" evidence="2">
    <location>
        <begin position="4377"/>
        <end position="4410"/>
    </location>
</feature>
<evidence type="ECO:0000256" key="1">
    <source>
        <dbReference type="SAM" id="Coils"/>
    </source>
</evidence>
<dbReference type="SUPFAM" id="SSF52540">
    <property type="entry name" value="P-loop containing nucleoside triphosphate hydrolases"/>
    <property type="match status" value="2"/>
</dbReference>
<feature type="domain" description="Dynein heavy chain region D6 P-loop" evidence="3">
    <location>
        <begin position="4605"/>
        <end position="4714"/>
    </location>
</feature>
<feature type="compositionally biased region" description="Low complexity" evidence="2">
    <location>
        <begin position="2567"/>
        <end position="2577"/>
    </location>
</feature>
<dbReference type="Gene3D" id="1.20.920.30">
    <property type="match status" value="1"/>
</dbReference>
<feature type="coiled-coil region" evidence="1">
    <location>
        <begin position="3546"/>
        <end position="3594"/>
    </location>
</feature>
<evidence type="ECO:0000259" key="5">
    <source>
        <dbReference type="Pfam" id="PF12774"/>
    </source>
</evidence>
<feature type="compositionally biased region" description="Basic and acidic residues" evidence="2">
    <location>
        <begin position="1931"/>
        <end position="1951"/>
    </location>
</feature>
<dbReference type="Proteomes" id="UP000507536">
    <property type="component" value="Chromosome 6"/>
</dbReference>
<feature type="domain" description="Dynein heavy chain hydrolytic ATP-binding dynein motor region" evidence="5">
    <location>
        <begin position="1478"/>
        <end position="1608"/>
    </location>
</feature>
<name>A0A1C6Y837_PLACE</name>
<feature type="region of interest" description="Disordered" evidence="2">
    <location>
        <begin position="4736"/>
        <end position="4758"/>
    </location>
</feature>
<dbReference type="PANTHER" id="PTHR10676:SF396">
    <property type="entry name" value="DYNEIN AXONEMAL HEAVY CHAIN 1"/>
    <property type="match status" value="1"/>
</dbReference>
<dbReference type="GO" id="GO:0097729">
    <property type="term" value="C:9+2 motile cilium"/>
    <property type="evidence" value="ECO:0007669"/>
    <property type="project" value="TreeGrafter"/>
</dbReference>
<dbReference type="Gene3D" id="3.10.490.20">
    <property type="match status" value="1"/>
</dbReference>
<dbReference type="Gene3D" id="1.10.287.2620">
    <property type="match status" value="1"/>
</dbReference>
<evidence type="ECO:0000313" key="10">
    <source>
        <dbReference type="EMBL" id="SCM19457.1"/>
    </source>
</evidence>
<protein>
    <submittedName>
        <fullName evidence="10">Dynein heavy chain, putative</fullName>
    </submittedName>
</protein>
<feature type="domain" description="Dynein heavy chain AAA lid" evidence="8">
    <location>
        <begin position="4814"/>
        <end position="4948"/>
    </location>
</feature>
<accession>A0A1C6Y837</accession>
<keyword evidence="1" id="KW-0175">Coiled coil</keyword>
<feature type="compositionally biased region" description="Polar residues" evidence="2">
    <location>
        <begin position="4400"/>
        <end position="4409"/>
    </location>
</feature>
<dbReference type="InterPro" id="IPR043157">
    <property type="entry name" value="Dynein_AAA1S"/>
</dbReference>
<dbReference type="Gene3D" id="1.20.1270.280">
    <property type="match status" value="1"/>
</dbReference>
<dbReference type="InterPro" id="IPR024743">
    <property type="entry name" value="Dynein_HC_stalk"/>
</dbReference>
<dbReference type="InterPro" id="IPR004273">
    <property type="entry name" value="Dynein_heavy_D6_P-loop"/>
</dbReference>
<feature type="compositionally biased region" description="Acidic residues" evidence="2">
    <location>
        <begin position="4387"/>
        <end position="4399"/>
    </location>
</feature>
<dbReference type="FunFam" id="3.20.180.20:FF:000006">
    <property type="entry name" value="Dynein heavy chain family protein"/>
    <property type="match status" value="1"/>
</dbReference>
<organism evidence="10 11">
    <name type="scientific">Plasmodium chabaudi adami</name>
    <dbReference type="NCBI Taxonomy" id="5826"/>
    <lineage>
        <taxon>Eukaryota</taxon>
        <taxon>Sar</taxon>
        <taxon>Alveolata</taxon>
        <taxon>Apicomplexa</taxon>
        <taxon>Aconoidasida</taxon>
        <taxon>Haemosporida</taxon>
        <taxon>Plasmodiidae</taxon>
        <taxon>Plasmodium</taxon>
        <taxon>Plasmodium (Vinckeia)</taxon>
    </lineage>
</organism>
<dbReference type="EMBL" id="LT608186">
    <property type="protein sequence ID" value="SCM19457.1"/>
    <property type="molecule type" value="Genomic_DNA"/>
</dbReference>
<dbReference type="Pfam" id="PF08393">
    <property type="entry name" value="DHC_N2"/>
    <property type="match status" value="1"/>
</dbReference>
<dbReference type="Pfam" id="PF03028">
    <property type="entry name" value="Dynein_heavy"/>
    <property type="match status" value="1"/>
</dbReference>
<dbReference type="InterPro" id="IPR041658">
    <property type="entry name" value="AAA_lid_11"/>
</dbReference>
<dbReference type="Pfam" id="PF18199">
    <property type="entry name" value="Dynein_C"/>
    <property type="match status" value="1"/>
</dbReference>
<dbReference type="InterPro" id="IPR041228">
    <property type="entry name" value="Dynein_C"/>
</dbReference>
<dbReference type="Gene3D" id="1.10.8.1220">
    <property type="match status" value="1"/>
</dbReference>
<dbReference type="GO" id="GO:0060294">
    <property type="term" value="P:cilium movement involved in cell motility"/>
    <property type="evidence" value="ECO:0007669"/>
    <property type="project" value="TreeGrafter"/>
</dbReference>
<dbReference type="Pfam" id="PF17852">
    <property type="entry name" value="Dynein_AAA_lid"/>
    <property type="match status" value="1"/>
</dbReference>
<evidence type="ECO:0000259" key="7">
    <source>
        <dbReference type="Pfam" id="PF17852"/>
    </source>
</evidence>
<dbReference type="Gene3D" id="1.20.58.1120">
    <property type="match status" value="1"/>
</dbReference>
<dbReference type="InterPro" id="IPR013602">
    <property type="entry name" value="Dynein_heavy_linker"/>
</dbReference>
<dbReference type="GO" id="GO:0008569">
    <property type="term" value="F:minus-end-directed microtubule motor activity"/>
    <property type="evidence" value="ECO:0007669"/>
    <property type="project" value="InterPro"/>
</dbReference>
<dbReference type="Pfam" id="PF12775">
    <property type="entry name" value="AAA_7"/>
    <property type="match status" value="1"/>
</dbReference>
<dbReference type="Pfam" id="PF12777">
    <property type="entry name" value="MT"/>
    <property type="match status" value="1"/>
</dbReference>
<feature type="domain" description="Dynein heavy chain C-terminal" evidence="9">
    <location>
        <begin position="4984"/>
        <end position="5254"/>
    </location>
</feature>
<dbReference type="Pfam" id="PF18198">
    <property type="entry name" value="AAA_lid_11"/>
    <property type="match status" value="1"/>
</dbReference>
<feature type="coiled-coil region" evidence="1">
    <location>
        <begin position="3761"/>
        <end position="3802"/>
    </location>
</feature>
<feature type="compositionally biased region" description="Acidic residues" evidence="2">
    <location>
        <begin position="4736"/>
        <end position="4756"/>
    </location>
</feature>
<dbReference type="GO" id="GO:0045505">
    <property type="term" value="F:dynein intermediate chain binding"/>
    <property type="evidence" value="ECO:0007669"/>
    <property type="project" value="InterPro"/>
</dbReference>
<dbReference type="Gene3D" id="3.40.50.300">
    <property type="entry name" value="P-loop containing nucleotide triphosphate hydrolases"/>
    <property type="match status" value="5"/>
</dbReference>
<dbReference type="Gene3D" id="1.20.920.20">
    <property type="match status" value="1"/>
</dbReference>
<evidence type="ECO:0000259" key="8">
    <source>
        <dbReference type="Pfam" id="PF18198"/>
    </source>
</evidence>
<feature type="compositionally biased region" description="Basic and acidic residues" evidence="2">
    <location>
        <begin position="4377"/>
        <end position="4386"/>
    </location>
</feature>
<evidence type="ECO:0000259" key="6">
    <source>
        <dbReference type="Pfam" id="PF12777"/>
    </source>
</evidence>
<dbReference type="GO" id="GO:0005524">
    <property type="term" value="F:ATP binding"/>
    <property type="evidence" value="ECO:0007669"/>
    <property type="project" value="InterPro"/>
</dbReference>
<evidence type="ECO:0000256" key="2">
    <source>
        <dbReference type="SAM" id="MobiDB-lite"/>
    </source>
</evidence>
<evidence type="ECO:0000259" key="4">
    <source>
        <dbReference type="Pfam" id="PF08393"/>
    </source>
</evidence>
<dbReference type="InterPro" id="IPR041466">
    <property type="entry name" value="Dynein_AAA5_ext"/>
</dbReference>
<dbReference type="InterPro" id="IPR042228">
    <property type="entry name" value="Dynein_linker_3"/>
</dbReference>
<dbReference type="InterPro" id="IPR027417">
    <property type="entry name" value="P-loop_NTPase"/>
</dbReference>
<dbReference type="Gene3D" id="3.20.180.20">
    <property type="entry name" value="Dynein heavy chain, N-terminal domain 2"/>
    <property type="match status" value="1"/>
</dbReference>
<feature type="region of interest" description="Disordered" evidence="2">
    <location>
        <begin position="1924"/>
        <end position="1952"/>
    </location>
</feature>
<feature type="domain" description="Dynein heavy chain coiled coil stalk" evidence="6">
    <location>
        <begin position="3571"/>
        <end position="3857"/>
    </location>
</feature>
<dbReference type="Gene3D" id="1.10.8.710">
    <property type="match status" value="1"/>
</dbReference>
<dbReference type="Gene3D" id="1.10.472.130">
    <property type="match status" value="1"/>
</dbReference>